<dbReference type="AlphaFoldDB" id="A0A6A6GUN4"/>
<protein>
    <submittedName>
        <fullName evidence="2">Uncharacterized protein</fullName>
    </submittedName>
</protein>
<keyword evidence="3" id="KW-1185">Reference proteome</keyword>
<evidence type="ECO:0000313" key="2">
    <source>
        <dbReference type="EMBL" id="KAF2229512.1"/>
    </source>
</evidence>
<accession>A0A6A6GUN4</accession>
<keyword evidence="1" id="KW-0732">Signal</keyword>
<feature type="chain" id="PRO_5025413638" evidence="1">
    <location>
        <begin position="27"/>
        <end position="336"/>
    </location>
</feature>
<reference evidence="2" key="1">
    <citation type="journal article" date="2020" name="Stud. Mycol.">
        <title>101 Dothideomycetes genomes: a test case for predicting lifestyles and emergence of pathogens.</title>
        <authorList>
            <person name="Haridas S."/>
            <person name="Albert R."/>
            <person name="Binder M."/>
            <person name="Bloem J."/>
            <person name="Labutti K."/>
            <person name="Salamov A."/>
            <person name="Andreopoulos B."/>
            <person name="Baker S."/>
            <person name="Barry K."/>
            <person name="Bills G."/>
            <person name="Bluhm B."/>
            <person name="Cannon C."/>
            <person name="Castanera R."/>
            <person name="Culley D."/>
            <person name="Daum C."/>
            <person name="Ezra D."/>
            <person name="Gonzalez J."/>
            <person name="Henrissat B."/>
            <person name="Kuo A."/>
            <person name="Liang C."/>
            <person name="Lipzen A."/>
            <person name="Lutzoni F."/>
            <person name="Magnuson J."/>
            <person name="Mondo S."/>
            <person name="Nolan M."/>
            <person name="Ohm R."/>
            <person name="Pangilinan J."/>
            <person name="Park H.-J."/>
            <person name="Ramirez L."/>
            <person name="Alfaro M."/>
            <person name="Sun H."/>
            <person name="Tritt A."/>
            <person name="Yoshinaga Y."/>
            <person name="Zwiers L.-H."/>
            <person name="Turgeon B."/>
            <person name="Goodwin S."/>
            <person name="Spatafora J."/>
            <person name="Crous P."/>
            <person name="Grigoriev I."/>
        </authorList>
    </citation>
    <scope>NUCLEOTIDE SEQUENCE</scope>
    <source>
        <strain evidence="2">Tuck. ex Michener</strain>
    </source>
</reference>
<dbReference type="Proteomes" id="UP000800092">
    <property type="component" value="Unassembled WGS sequence"/>
</dbReference>
<gene>
    <name evidence="2" type="ORF">EV356DRAFT_555979</name>
</gene>
<name>A0A6A6GUN4_VIRVR</name>
<evidence type="ECO:0000313" key="3">
    <source>
        <dbReference type="Proteomes" id="UP000800092"/>
    </source>
</evidence>
<evidence type="ECO:0000256" key="1">
    <source>
        <dbReference type="SAM" id="SignalP"/>
    </source>
</evidence>
<feature type="signal peptide" evidence="1">
    <location>
        <begin position="1"/>
        <end position="26"/>
    </location>
</feature>
<dbReference type="EMBL" id="ML991861">
    <property type="protein sequence ID" value="KAF2229512.1"/>
    <property type="molecule type" value="Genomic_DNA"/>
</dbReference>
<sequence length="336" mass="38017">MRTLSNNLQSSFLLVLLAHCIIAIVATNSAKNLNTGNQTLGPDTSHNRALCQSNNCSTACNGAPIRIVKANNTVHTLAPLTNSTNSPQKRALLQGMRDLKAYARRLWAEIDANDLWSDLNGPPTDQTKNEGWFFPTYPEAGTSLGIRTLAGNTAVLIMTRKGVFMSLIPNIPTWSYHDEDYNLQMRNDTDFVARTIDIIRFGNPTCGEDSPGIEQLMERGELFHEASQAVYIYILTPVRSRREDFVVGLDAPYEHQIMLLRHYLDGLFPHAIEVDVIRFRWDRSGMARASRIVIEIDTHEGDYQDHDPNLRAEYGAWRLWVGEQWRKDGIFLQDAE</sequence>
<proteinExistence type="predicted"/>
<organism evidence="2 3">
    <name type="scientific">Viridothelium virens</name>
    <name type="common">Speckled blister lichen</name>
    <name type="synonym">Trypethelium virens</name>
    <dbReference type="NCBI Taxonomy" id="1048519"/>
    <lineage>
        <taxon>Eukaryota</taxon>
        <taxon>Fungi</taxon>
        <taxon>Dikarya</taxon>
        <taxon>Ascomycota</taxon>
        <taxon>Pezizomycotina</taxon>
        <taxon>Dothideomycetes</taxon>
        <taxon>Dothideomycetes incertae sedis</taxon>
        <taxon>Trypetheliales</taxon>
        <taxon>Trypetheliaceae</taxon>
        <taxon>Viridothelium</taxon>
    </lineage>
</organism>